<comment type="caution">
    <text evidence="1">The sequence shown here is derived from an EMBL/GenBank/DDBJ whole genome shotgun (WGS) entry which is preliminary data.</text>
</comment>
<sequence>MEKFWDPLKGERELQLDRVWSVDRQPISERNIPGVDHIGHWSHLNGIDFPELDNKEVSILMEVTFRKFIGHWRKDGEDLKNHWQFVPYLVERCLVLWEVELTRKKMLISYRSIMVKK</sequence>
<accession>A0A7D9F0K9</accession>
<dbReference type="Proteomes" id="UP001152795">
    <property type="component" value="Unassembled WGS sequence"/>
</dbReference>
<gene>
    <name evidence="1" type="ORF">PACLA_8A072853</name>
</gene>
<organism evidence="1 2">
    <name type="scientific">Paramuricea clavata</name>
    <name type="common">Red gorgonian</name>
    <name type="synonym">Violescent sea-whip</name>
    <dbReference type="NCBI Taxonomy" id="317549"/>
    <lineage>
        <taxon>Eukaryota</taxon>
        <taxon>Metazoa</taxon>
        <taxon>Cnidaria</taxon>
        <taxon>Anthozoa</taxon>
        <taxon>Octocorallia</taxon>
        <taxon>Malacalcyonacea</taxon>
        <taxon>Plexauridae</taxon>
        <taxon>Paramuricea</taxon>
    </lineage>
</organism>
<keyword evidence="2" id="KW-1185">Reference proteome</keyword>
<name>A0A7D9F0K9_PARCT</name>
<proteinExistence type="predicted"/>
<protein>
    <submittedName>
        <fullName evidence="1">Uncharacterized protein</fullName>
    </submittedName>
</protein>
<dbReference type="AlphaFoldDB" id="A0A7D9F0K9"/>
<evidence type="ECO:0000313" key="1">
    <source>
        <dbReference type="EMBL" id="CAB4020152.1"/>
    </source>
</evidence>
<dbReference type="EMBL" id="CACRXK020010805">
    <property type="protein sequence ID" value="CAB4020152.1"/>
    <property type="molecule type" value="Genomic_DNA"/>
</dbReference>
<reference evidence="1" key="1">
    <citation type="submission" date="2020-04" db="EMBL/GenBank/DDBJ databases">
        <authorList>
            <person name="Alioto T."/>
            <person name="Alioto T."/>
            <person name="Gomez Garrido J."/>
        </authorList>
    </citation>
    <scope>NUCLEOTIDE SEQUENCE</scope>
    <source>
        <strain evidence="1">A484AB</strain>
    </source>
</reference>
<evidence type="ECO:0000313" key="2">
    <source>
        <dbReference type="Proteomes" id="UP001152795"/>
    </source>
</evidence>